<dbReference type="GO" id="GO:0003677">
    <property type="term" value="F:DNA binding"/>
    <property type="evidence" value="ECO:0007669"/>
    <property type="project" value="UniProtKB-KW"/>
</dbReference>
<organism evidence="9 10">
    <name type="scientific">Dreissena polymorpha</name>
    <name type="common">Zebra mussel</name>
    <name type="synonym">Mytilus polymorpha</name>
    <dbReference type="NCBI Taxonomy" id="45954"/>
    <lineage>
        <taxon>Eukaryota</taxon>
        <taxon>Metazoa</taxon>
        <taxon>Spiralia</taxon>
        <taxon>Lophotrochozoa</taxon>
        <taxon>Mollusca</taxon>
        <taxon>Bivalvia</taxon>
        <taxon>Autobranchia</taxon>
        <taxon>Heteroconchia</taxon>
        <taxon>Euheterodonta</taxon>
        <taxon>Imparidentia</taxon>
        <taxon>Neoheterodontei</taxon>
        <taxon>Myida</taxon>
        <taxon>Dreissenoidea</taxon>
        <taxon>Dreissenidae</taxon>
        <taxon>Dreissena</taxon>
    </lineage>
</organism>
<comment type="caution">
    <text evidence="9">The sequence shown here is derived from an EMBL/GenBank/DDBJ whole genome shotgun (WGS) entry which is preliminary data.</text>
</comment>
<keyword evidence="4" id="KW-0010">Activator</keyword>
<evidence type="ECO:0000313" key="9">
    <source>
        <dbReference type="EMBL" id="KAH3886307.1"/>
    </source>
</evidence>
<dbReference type="GO" id="GO:0016602">
    <property type="term" value="C:CCAAT-binding factor complex"/>
    <property type="evidence" value="ECO:0007669"/>
    <property type="project" value="InterPro"/>
</dbReference>
<dbReference type="Proteomes" id="UP000828390">
    <property type="component" value="Unassembled WGS sequence"/>
</dbReference>
<feature type="compositionally biased region" description="Low complexity" evidence="8">
    <location>
        <begin position="149"/>
        <end position="160"/>
    </location>
</feature>
<keyword evidence="2 7" id="KW-0805">Transcription regulation</keyword>
<comment type="function">
    <text evidence="7">Component of the sequence-specific heterotrimeric transcription factor (NF-Y) which specifically recognizes a 5'-CCAAT-3' box motif found in the promoters of its target genes.</text>
</comment>
<keyword evidence="6 7" id="KW-0539">Nucleus</keyword>
<evidence type="ECO:0000256" key="8">
    <source>
        <dbReference type="SAM" id="MobiDB-lite"/>
    </source>
</evidence>
<evidence type="ECO:0000256" key="7">
    <source>
        <dbReference type="RuleBase" id="RU367155"/>
    </source>
</evidence>
<feature type="compositionally biased region" description="Polar residues" evidence="8">
    <location>
        <begin position="168"/>
        <end position="182"/>
    </location>
</feature>
<dbReference type="OrthoDB" id="1097733at2759"/>
<proteinExistence type="inferred from homology"/>
<dbReference type="GO" id="GO:0003700">
    <property type="term" value="F:DNA-binding transcription factor activity"/>
    <property type="evidence" value="ECO:0007669"/>
    <property type="project" value="UniProtKB-UniRule"/>
</dbReference>
<dbReference type="Gene3D" id="6.10.250.2430">
    <property type="match status" value="1"/>
</dbReference>
<keyword evidence="3 7" id="KW-0238">DNA-binding</keyword>
<protein>
    <recommendedName>
        <fullName evidence="7">Nuclear transcription factor Y subunit</fullName>
    </recommendedName>
</protein>
<reference evidence="9" key="1">
    <citation type="journal article" date="2019" name="bioRxiv">
        <title>The Genome of the Zebra Mussel, Dreissena polymorpha: A Resource for Invasive Species Research.</title>
        <authorList>
            <person name="McCartney M.A."/>
            <person name="Auch B."/>
            <person name="Kono T."/>
            <person name="Mallez S."/>
            <person name="Zhang Y."/>
            <person name="Obille A."/>
            <person name="Becker A."/>
            <person name="Abrahante J.E."/>
            <person name="Garbe J."/>
            <person name="Badalamenti J.P."/>
            <person name="Herman A."/>
            <person name="Mangelson H."/>
            <person name="Liachko I."/>
            <person name="Sullivan S."/>
            <person name="Sone E.D."/>
            <person name="Koren S."/>
            <person name="Silverstein K.A.T."/>
            <person name="Beckman K.B."/>
            <person name="Gohl D.M."/>
        </authorList>
    </citation>
    <scope>NUCLEOTIDE SEQUENCE</scope>
    <source>
        <strain evidence="9">Duluth1</strain>
        <tissue evidence="9">Whole animal</tissue>
    </source>
</reference>
<evidence type="ECO:0000256" key="3">
    <source>
        <dbReference type="ARBA" id="ARBA00023125"/>
    </source>
</evidence>
<sequence>MEQFQSQQGAITLDTNVQQAFQQVGQPIMVQGMPGLQFIQTGQFGGQMPQLLQLGAGQQIVQTPTGQQILVQMPQNHQTMSLPNGQQILIQQPLGQMFSQPQVIGAQNLQQLMGQIIQLPDGQTVFCQQATPSQIPALAQVSSDGNLQQQQQQQVQAVSQHPPPLVQVNGSMNGDGSQTNTQQSPQLVQLQGGQIMVVGGNMSNLTIPGLQRLQAGNQSESTEEEPLYVNAKQYHRILKRRQARAKLESTGKIPRIRKTKSGLQKYLHESRHLHAMKRVRGEGGRFHSIKNEPYEGMDGNVIKQESEEDCEVSRLMSRGMEERKVIPITTALNSHTQSSTYSHVNLRHPQNSNG</sequence>
<dbReference type="PROSITE" id="PS00686">
    <property type="entry name" value="NFYA_HAP2_1"/>
    <property type="match status" value="1"/>
</dbReference>
<dbReference type="InterPro" id="IPR018362">
    <property type="entry name" value="CCAAT-binding_factor_CS"/>
</dbReference>
<evidence type="ECO:0000256" key="2">
    <source>
        <dbReference type="ARBA" id="ARBA00023015"/>
    </source>
</evidence>
<evidence type="ECO:0000256" key="4">
    <source>
        <dbReference type="ARBA" id="ARBA00023159"/>
    </source>
</evidence>
<dbReference type="SMART" id="SM00521">
    <property type="entry name" value="CBF"/>
    <property type="match status" value="1"/>
</dbReference>
<reference evidence="9" key="2">
    <citation type="submission" date="2020-11" db="EMBL/GenBank/DDBJ databases">
        <authorList>
            <person name="McCartney M.A."/>
            <person name="Auch B."/>
            <person name="Kono T."/>
            <person name="Mallez S."/>
            <person name="Becker A."/>
            <person name="Gohl D.M."/>
            <person name="Silverstein K.A.T."/>
            <person name="Koren S."/>
            <person name="Bechman K.B."/>
            <person name="Herman A."/>
            <person name="Abrahante J.E."/>
            <person name="Garbe J."/>
        </authorList>
    </citation>
    <scope>NUCLEOTIDE SEQUENCE</scope>
    <source>
        <strain evidence="9">Duluth1</strain>
        <tissue evidence="9">Whole animal</tissue>
    </source>
</reference>
<dbReference type="Pfam" id="PF02045">
    <property type="entry name" value="CBFB_NFYA"/>
    <property type="match status" value="1"/>
</dbReference>
<feature type="region of interest" description="Disordered" evidence="8">
    <location>
        <begin position="331"/>
        <end position="354"/>
    </location>
</feature>
<evidence type="ECO:0000256" key="6">
    <source>
        <dbReference type="ARBA" id="ARBA00023242"/>
    </source>
</evidence>
<comment type="subcellular location">
    <subcellularLocation>
        <location evidence="1 7">Nucleus</location>
    </subcellularLocation>
</comment>
<evidence type="ECO:0000256" key="5">
    <source>
        <dbReference type="ARBA" id="ARBA00023163"/>
    </source>
</evidence>
<feature type="region of interest" description="Disordered" evidence="8">
    <location>
        <begin position="149"/>
        <end position="182"/>
    </location>
</feature>
<dbReference type="EMBL" id="JAIWYP010000001">
    <property type="protein sequence ID" value="KAH3886307.1"/>
    <property type="molecule type" value="Genomic_DNA"/>
</dbReference>
<evidence type="ECO:0000256" key="1">
    <source>
        <dbReference type="ARBA" id="ARBA00004123"/>
    </source>
</evidence>
<name>A0A9D4S1F1_DREPO</name>
<dbReference type="PANTHER" id="PTHR12632">
    <property type="entry name" value="TRANSCRIPTION FACTOR NF-Y ALPHA-RELATED"/>
    <property type="match status" value="1"/>
</dbReference>
<comment type="similarity">
    <text evidence="7">Belongs to the NFYA/HAP2 subunit family.</text>
</comment>
<accession>A0A9D4S1F1</accession>
<dbReference type="InterPro" id="IPR001289">
    <property type="entry name" value="NFYA"/>
</dbReference>
<dbReference type="AlphaFoldDB" id="A0A9D4S1F1"/>
<dbReference type="PROSITE" id="PS51152">
    <property type="entry name" value="NFYA_HAP2_2"/>
    <property type="match status" value="1"/>
</dbReference>
<comment type="subunit">
    <text evidence="7">Heterotrimer.</text>
</comment>
<keyword evidence="5 7" id="KW-0804">Transcription</keyword>
<gene>
    <name evidence="9" type="ORF">DPMN_010311</name>
</gene>
<keyword evidence="10" id="KW-1185">Reference proteome</keyword>
<evidence type="ECO:0000313" key="10">
    <source>
        <dbReference type="Proteomes" id="UP000828390"/>
    </source>
</evidence>